<reference evidence="1 2" key="1">
    <citation type="journal article" date="2014" name="PLoS ONE">
        <title>Genome Information of Methylobacterium oryzae, a Plant-Probiotic Methylotroph in the Phyllosphere.</title>
        <authorList>
            <person name="Kwak M.J."/>
            <person name="Jeong H."/>
            <person name="Madhaiyan M."/>
            <person name="Lee Y."/>
            <person name="Sa T.M."/>
            <person name="Oh T.K."/>
            <person name="Kim J.F."/>
        </authorList>
    </citation>
    <scope>NUCLEOTIDE SEQUENCE [LARGE SCALE GENOMIC DNA]</scope>
    <source>
        <strain evidence="1 2">CBMB20</strain>
    </source>
</reference>
<sequence>MKALSDSQEARGVSIYCWFEGPAASGIDVLRICRRSGMMRIALTVDAG</sequence>
<protein>
    <submittedName>
        <fullName evidence="1">Protein of unassigned function</fullName>
    </submittedName>
</protein>
<dbReference type="KEGG" id="mor:MOC_3920"/>
<keyword evidence="2" id="KW-1185">Reference proteome</keyword>
<gene>
    <name evidence="1" type="ORF">MOC_3920</name>
</gene>
<name>A0A089NYR4_9HYPH</name>
<dbReference type="EMBL" id="CP003811">
    <property type="protein sequence ID" value="AIQ91675.1"/>
    <property type="molecule type" value="Genomic_DNA"/>
</dbReference>
<evidence type="ECO:0000313" key="1">
    <source>
        <dbReference type="EMBL" id="AIQ91675.1"/>
    </source>
</evidence>
<accession>A0A089NYR4</accession>
<dbReference type="Proteomes" id="UP000029492">
    <property type="component" value="Chromosome"/>
</dbReference>
<organism evidence="1 2">
    <name type="scientific">Methylobacterium oryzae CBMB20</name>
    <dbReference type="NCBI Taxonomy" id="693986"/>
    <lineage>
        <taxon>Bacteria</taxon>
        <taxon>Pseudomonadati</taxon>
        <taxon>Pseudomonadota</taxon>
        <taxon>Alphaproteobacteria</taxon>
        <taxon>Hyphomicrobiales</taxon>
        <taxon>Methylobacteriaceae</taxon>
        <taxon>Methylobacterium</taxon>
    </lineage>
</organism>
<proteinExistence type="predicted"/>
<dbReference type="STRING" id="693986.MOC_3920"/>
<dbReference type="HOGENOM" id="CLU_3154778_0_0_5"/>
<dbReference type="AlphaFoldDB" id="A0A089NYR4"/>
<evidence type="ECO:0000313" key="2">
    <source>
        <dbReference type="Proteomes" id="UP000029492"/>
    </source>
</evidence>